<dbReference type="OrthoDB" id="3344043at2759"/>
<dbReference type="Proteomes" id="UP000799291">
    <property type="component" value="Unassembled WGS sequence"/>
</dbReference>
<evidence type="ECO:0000313" key="1">
    <source>
        <dbReference type="EMBL" id="KAF2686597.1"/>
    </source>
</evidence>
<reference evidence="1" key="1">
    <citation type="journal article" date="2020" name="Stud. Mycol.">
        <title>101 Dothideomycetes genomes: a test case for predicting lifestyles and emergence of pathogens.</title>
        <authorList>
            <person name="Haridas S."/>
            <person name="Albert R."/>
            <person name="Binder M."/>
            <person name="Bloem J."/>
            <person name="Labutti K."/>
            <person name="Salamov A."/>
            <person name="Andreopoulos B."/>
            <person name="Baker S."/>
            <person name="Barry K."/>
            <person name="Bills G."/>
            <person name="Bluhm B."/>
            <person name="Cannon C."/>
            <person name="Castanera R."/>
            <person name="Culley D."/>
            <person name="Daum C."/>
            <person name="Ezra D."/>
            <person name="Gonzalez J."/>
            <person name="Henrissat B."/>
            <person name="Kuo A."/>
            <person name="Liang C."/>
            <person name="Lipzen A."/>
            <person name="Lutzoni F."/>
            <person name="Magnuson J."/>
            <person name="Mondo S."/>
            <person name="Nolan M."/>
            <person name="Ohm R."/>
            <person name="Pangilinan J."/>
            <person name="Park H.-J."/>
            <person name="Ramirez L."/>
            <person name="Alfaro M."/>
            <person name="Sun H."/>
            <person name="Tritt A."/>
            <person name="Yoshinaga Y."/>
            <person name="Zwiers L.-H."/>
            <person name="Turgeon B."/>
            <person name="Goodwin S."/>
            <person name="Spatafora J."/>
            <person name="Crous P."/>
            <person name="Grigoriev I."/>
        </authorList>
    </citation>
    <scope>NUCLEOTIDE SEQUENCE</scope>
    <source>
        <strain evidence="1">CBS 122367</strain>
    </source>
</reference>
<organism evidence="1 2">
    <name type="scientific">Lentithecium fluviatile CBS 122367</name>
    <dbReference type="NCBI Taxonomy" id="1168545"/>
    <lineage>
        <taxon>Eukaryota</taxon>
        <taxon>Fungi</taxon>
        <taxon>Dikarya</taxon>
        <taxon>Ascomycota</taxon>
        <taxon>Pezizomycotina</taxon>
        <taxon>Dothideomycetes</taxon>
        <taxon>Pleosporomycetidae</taxon>
        <taxon>Pleosporales</taxon>
        <taxon>Massarineae</taxon>
        <taxon>Lentitheciaceae</taxon>
        <taxon>Lentithecium</taxon>
    </lineage>
</organism>
<evidence type="ECO:0000313" key="2">
    <source>
        <dbReference type="Proteomes" id="UP000799291"/>
    </source>
</evidence>
<sequence>MSNSATSTALATSNGSGSTFTQQGSLDWAGIDTLTVAFGQAMFLRLPIGPYGEKVLAEYMGRLTAKPCAANLIWFGVGVRHILRELVQTSQGCSLVALCAALTEAHSISVSALVIYEIAKESGGPQALAPSLEQWEALIRVAASVFNGTTFGLRISQIAKFGTPHQGKSIKTLQVLTLPILPNFYYRLVRSSMEPYRAFRSKEAVAVVGSPHGRTSFLASGCLHEMPMVTSFTPTTMPKRPSQKSRSVFWQIKILDECFAQRMNWSMGSDLLFSPGRLEWETMFSDMFGTQFKVLMKRKNGTTSPLRPFMRREGAEDRTPLLLRQYMRRKETEDRSPSEDEFLSEDQIFSRLLAIAIIIIVKKGLPDVQNGSASRYLLRASENIPELRQCSEQTLFAITDFMTLYSPEERILGCPAESDSPVPQSLVLGFYDYLDRLCGRCSCQDHQKSLTETGKVSRFCLTQLAIMIFQMISLFDRVVVDTPLRPSVYGLHHLYDTSGFTRKDCIQMLSSTE</sequence>
<dbReference type="AlphaFoldDB" id="A0A6G1J7T6"/>
<protein>
    <submittedName>
        <fullName evidence="1">Uncharacterized protein</fullName>
    </submittedName>
</protein>
<proteinExistence type="predicted"/>
<keyword evidence="2" id="KW-1185">Reference proteome</keyword>
<dbReference type="EMBL" id="MU005576">
    <property type="protein sequence ID" value="KAF2686597.1"/>
    <property type="molecule type" value="Genomic_DNA"/>
</dbReference>
<gene>
    <name evidence="1" type="ORF">K458DRAFT_386555</name>
</gene>
<name>A0A6G1J7T6_9PLEO</name>
<accession>A0A6G1J7T6</accession>